<evidence type="ECO:0008006" key="4">
    <source>
        <dbReference type="Google" id="ProtNLM"/>
    </source>
</evidence>
<dbReference type="EMBL" id="DSOL01000052">
    <property type="protein sequence ID" value="HEN27426.1"/>
    <property type="molecule type" value="Genomic_DNA"/>
</dbReference>
<proteinExistence type="predicted"/>
<dbReference type="EMBL" id="DTDJ01000024">
    <property type="protein sequence ID" value="HGL17266.1"/>
    <property type="molecule type" value="Genomic_DNA"/>
</dbReference>
<feature type="coiled-coil region" evidence="1">
    <location>
        <begin position="23"/>
        <end position="74"/>
    </location>
</feature>
<dbReference type="AlphaFoldDB" id="A0A7C2K0U6"/>
<evidence type="ECO:0000313" key="2">
    <source>
        <dbReference type="EMBL" id="HEN27426.1"/>
    </source>
</evidence>
<reference evidence="2" key="1">
    <citation type="journal article" date="2020" name="mSystems">
        <title>Genome- and Community-Level Interaction Insights into Carbon Utilization and Element Cycling Functions of Hydrothermarchaeota in Hydrothermal Sediment.</title>
        <authorList>
            <person name="Zhou Z."/>
            <person name="Liu Y."/>
            <person name="Xu W."/>
            <person name="Pan J."/>
            <person name="Luo Z.H."/>
            <person name="Li M."/>
        </authorList>
    </citation>
    <scope>NUCLEOTIDE SEQUENCE [LARGE SCALE GENOMIC DNA]</scope>
    <source>
        <strain evidence="2">SpSt-34</strain>
        <strain evidence="3">SpSt-69</strain>
    </source>
</reference>
<gene>
    <name evidence="2" type="ORF">ENQ77_01930</name>
    <name evidence="3" type="ORF">ENU66_02885</name>
</gene>
<dbReference type="PROSITE" id="PS51257">
    <property type="entry name" value="PROKAR_LIPOPROTEIN"/>
    <property type="match status" value="1"/>
</dbReference>
<evidence type="ECO:0000313" key="3">
    <source>
        <dbReference type="EMBL" id="HGL17266.1"/>
    </source>
</evidence>
<keyword evidence="1" id="KW-0175">Coiled coil</keyword>
<evidence type="ECO:0000256" key="1">
    <source>
        <dbReference type="SAM" id="Coils"/>
    </source>
</evidence>
<protein>
    <recommendedName>
        <fullName evidence="4">Lipoprotein</fullName>
    </recommendedName>
</protein>
<organism evidence="2">
    <name type="scientific">candidate division WOR-3 bacterium</name>
    <dbReference type="NCBI Taxonomy" id="2052148"/>
    <lineage>
        <taxon>Bacteria</taxon>
        <taxon>Bacteria division WOR-3</taxon>
    </lineage>
</organism>
<accession>A0A7C2K0U6</accession>
<name>A0A7C2K0U6_UNCW3</name>
<comment type="caution">
    <text evidence="2">The sequence shown here is derived from an EMBL/GenBank/DDBJ whole genome shotgun (WGS) entry which is preliminary data.</text>
</comment>
<sequence length="90" mass="9928">MSYKKAGLIFVAGAFLLAACGPKKATKQTLAQLEECNNALQSAEQKRAELQANVDAKIASIEEKKAQLSQLEAERDSLSYWLHEVLEKGY</sequence>